<keyword evidence="4" id="KW-1133">Transmembrane helix</keyword>
<comment type="subcellular location">
    <subcellularLocation>
        <location evidence="1">Membrane</location>
        <topology evidence="1">Single-pass membrane protein</topology>
    </subcellularLocation>
</comment>
<sequence length="430" mass="45270">MSIAIKAPVLFSVLSSMLSVYATAIEASVRARQASLPSGWSALGCFSDSPTARALRTSAFTSVDSMTITSCINFCTSGGFDFAGVEFGRECYCDTIIHGPSGLVSNSSDCNVACSGDPTTICGGAQRINVFSTPAPPPTPTQTPNPVPTVDFLAGPNNALYELEGCFVDPRNPRGLLHRVNLPGLTTPSACALACNASGFQVMGLENGVECWCDNYMPYSVQASTSGCNLPCNGDLTKSCGGVRNLQLYGRTIGAPLEFQSSAICMDQGPLGLGRDSANYFAFSFRGLTSQGDILDVIAQQLNPGATTDQQFILTTGDCTSSPCPASFKFFQLIHNQIVPYGILGNPVTLRAAVGESQFFTAFSSDTPFTGYCAGALGTNNLPFFGFPALSQTDGSSNQWGLCHNTTANGRLDALYIGPNDVVDPQFFLL</sequence>
<evidence type="ECO:0000256" key="2">
    <source>
        <dbReference type="ARBA" id="ARBA00022692"/>
    </source>
</evidence>
<dbReference type="PROSITE" id="PS51212">
    <property type="entry name" value="WSC"/>
    <property type="match status" value="2"/>
</dbReference>
<name>A0A0C9VFT8_SPHS4</name>
<evidence type="ECO:0000313" key="10">
    <source>
        <dbReference type="Proteomes" id="UP000054279"/>
    </source>
</evidence>
<dbReference type="Pfam" id="PF01822">
    <property type="entry name" value="WSC"/>
    <property type="match status" value="2"/>
</dbReference>
<evidence type="ECO:0000256" key="1">
    <source>
        <dbReference type="ARBA" id="ARBA00004167"/>
    </source>
</evidence>
<evidence type="ECO:0000259" key="8">
    <source>
        <dbReference type="PROSITE" id="PS51212"/>
    </source>
</evidence>
<keyword evidence="6" id="KW-0325">Glycoprotein</keyword>
<feature type="chain" id="PRO_5002221625" description="WSC domain-containing protein" evidence="7">
    <location>
        <begin position="25"/>
        <end position="430"/>
    </location>
</feature>
<feature type="domain" description="WSC" evidence="8">
    <location>
        <begin position="160"/>
        <end position="252"/>
    </location>
</feature>
<dbReference type="PANTHER" id="PTHR24269">
    <property type="entry name" value="KREMEN PROTEIN"/>
    <property type="match status" value="1"/>
</dbReference>
<dbReference type="InterPro" id="IPR002889">
    <property type="entry name" value="WSC_carb-bd"/>
</dbReference>
<evidence type="ECO:0000256" key="5">
    <source>
        <dbReference type="ARBA" id="ARBA00023136"/>
    </source>
</evidence>
<dbReference type="Proteomes" id="UP000054279">
    <property type="component" value="Unassembled WGS sequence"/>
</dbReference>
<reference evidence="9 10" key="1">
    <citation type="submission" date="2014-06" db="EMBL/GenBank/DDBJ databases">
        <title>Evolutionary Origins and Diversification of the Mycorrhizal Mutualists.</title>
        <authorList>
            <consortium name="DOE Joint Genome Institute"/>
            <consortium name="Mycorrhizal Genomics Consortium"/>
            <person name="Kohler A."/>
            <person name="Kuo A."/>
            <person name="Nagy L.G."/>
            <person name="Floudas D."/>
            <person name="Copeland A."/>
            <person name="Barry K.W."/>
            <person name="Cichocki N."/>
            <person name="Veneault-Fourrey C."/>
            <person name="LaButti K."/>
            <person name="Lindquist E.A."/>
            <person name="Lipzen A."/>
            <person name="Lundell T."/>
            <person name="Morin E."/>
            <person name="Murat C."/>
            <person name="Riley R."/>
            <person name="Ohm R."/>
            <person name="Sun H."/>
            <person name="Tunlid A."/>
            <person name="Henrissat B."/>
            <person name="Grigoriev I.V."/>
            <person name="Hibbett D.S."/>
            <person name="Martin F."/>
        </authorList>
    </citation>
    <scope>NUCLEOTIDE SEQUENCE [LARGE SCALE GENOMIC DNA]</scope>
    <source>
        <strain evidence="9 10">SS14</strain>
    </source>
</reference>
<dbReference type="PANTHER" id="PTHR24269:SF16">
    <property type="entry name" value="PROTEIN SLG1"/>
    <property type="match status" value="1"/>
</dbReference>
<organism evidence="9 10">
    <name type="scientific">Sphaerobolus stellatus (strain SS14)</name>
    <dbReference type="NCBI Taxonomy" id="990650"/>
    <lineage>
        <taxon>Eukaryota</taxon>
        <taxon>Fungi</taxon>
        <taxon>Dikarya</taxon>
        <taxon>Basidiomycota</taxon>
        <taxon>Agaricomycotina</taxon>
        <taxon>Agaricomycetes</taxon>
        <taxon>Phallomycetidae</taxon>
        <taxon>Geastrales</taxon>
        <taxon>Sphaerobolaceae</taxon>
        <taxon>Sphaerobolus</taxon>
    </lineage>
</organism>
<proteinExistence type="predicted"/>
<evidence type="ECO:0000256" key="3">
    <source>
        <dbReference type="ARBA" id="ARBA00022729"/>
    </source>
</evidence>
<keyword evidence="10" id="KW-1185">Reference proteome</keyword>
<dbReference type="SMART" id="SM00321">
    <property type="entry name" value="WSC"/>
    <property type="match status" value="2"/>
</dbReference>
<feature type="signal peptide" evidence="7">
    <location>
        <begin position="1"/>
        <end position="24"/>
    </location>
</feature>
<dbReference type="HOGENOM" id="CLU_038070_0_0_1"/>
<evidence type="ECO:0000256" key="7">
    <source>
        <dbReference type="SAM" id="SignalP"/>
    </source>
</evidence>
<keyword evidence="5" id="KW-0472">Membrane</keyword>
<keyword evidence="3 7" id="KW-0732">Signal</keyword>
<keyword evidence="2" id="KW-0812">Transmembrane</keyword>
<evidence type="ECO:0000256" key="6">
    <source>
        <dbReference type="ARBA" id="ARBA00023180"/>
    </source>
</evidence>
<dbReference type="EMBL" id="KN837110">
    <property type="protein sequence ID" value="KIJ45844.1"/>
    <property type="molecule type" value="Genomic_DNA"/>
</dbReference>
<gene>
    <name evidence="9" type="ORF">M422DRAFT_778632</name>
</gene>
<dbReference type="OrthoDB" id="5985073at2759"/>
<protein>
    <recommendedName>
        <fullName evidence="8">WSC domain-containing protein</fullName>
    </recommendedName>
</protein>
<dbReference type="InterPro" id="IPR051836">
    <property type="entry name" value="Kremen_rcpt"/>
</dbReference>
<dbReference type="GO" id="GO:0005886">
    <property type="term" value="C:plasma membrane"/>
    <property type="evidence" value="ECO:0007669"/>
    <property type="project" value="TreeGrafter"/>
</dbReference>
<dbReference type="AlphaFoldDB" id="A0A0C9VFT8"/>
<evidence type="ECO:0000313" key="9">
    <source>
        <dbReference type="EMBL" id="KIJ45844.1"/>
    </source>
</evidence>
<feature type="domain" description="WSC" evidence="8">
    <location>
        <begin position="39"/>
        <end position="134"/>
    </location>
</feature>
<accession>A0A0C9VFT8</accession>
<evidence type="ECO:0000256" key="4">
    <source>
        <dbReference type="ARBA" id="ARBA00022989"/>
    </source>
</evidence>